<feature type="chain" id="PRO_5014685208" evidence="1">
    <location>
        <begin position="28"/>
        <end position="451"/>
    </location>
</feature>
<evidence type="ECO:0000313" key="3">
    <source>
        <dbReference type="Proteomes" id="UP000234789"/>
    </source>
</evidence>
<evidence type="ECO:0000256" key="1">
    <source>
        <dbReference type="SAM" id="SignalP"/>
    </source>
</evidence>
<reference evidence="2 3" key="1">
    <citation type="submission" date="2017-05" db="EMBL/GenBank/DDBJ databases">
        <title>Functional genome analysis of Paenibacillus pasadenensis strain R16: insights on endophytic life style and antifungal activity.</title>
        <authorList>
            <person name="Passera A."/>
            <person name="Marcolungo L."/>
            <person name="Casati P."/>
            <person name="Brasca M."/>
            <person name="Quaglino F."/>
            <person name="Delledonne M."/>
        </authorList>
    </citation>
    <scope>NUCLEOTIDE SEQUENCE [LARGE SCALE GENOMIC DNA]</scope>
    <source>
        <strain evidence="2 3">R16</strain>
    </source>
</reference>
<gene>
    <name evidence="2" type="ORF">B8V81_0173</name>
</gene>
<organism evidence="2 3">
    <name type="scientific">Paenibacillus pasadenensis</name>
    <dbReference type="NCBI Taxonomy" id="217090"/>
    <lineage>
        <taxon>Bacteria</taxon>
        <taxon>Bacillati</taxon>
        <taxon>Bacillota</taxon>
        <taxon>Bacilli</taxon>
        <taxon>Bacillales</taxon>
        <taxon>Paenibacillaceae</taxon>
        <taxon>Paenibacillus</taxon>
    </lineage>
</organism>
<keyword evidence="1" id="KW-0732">Signal</keyword>
<dbReference type="RefSeq" id="WP_101807451.1">
    <property type="nucleotide sequence ID" value="NZ_NFEZ01000001.1"/>
</dbReference>
<dbReference type="EMBL" id="NFEZ01000001">
    <property type="protein sequence ID" value="PLT48041.1"/>
    <property type="molecule type" value="Genomic_DNA"/>
</dbReference>
<keyword evidence="3" id="KW-1185">Reference proteome</keyword>
<sequence length="451" mass="50067">MVNKINWFRSIVIIIALTVLPFGTASAASGVTPKKDDYYFVYNSSKVGAKDLAAIKQYVAKFKNTNNVLFDANPYKEAPKLYDALKADQKKRGGKVAGIQIFGVASDVPSFTYTHKMKPSKGNFEWNGVEEDKGEKYVSDLLYSNFKNDSKYLKDVSVYGIVQDKLPISVIPEWPVSRLPLTKGEIAKYMGSYDAYRKQVQGKSIPTVVLSAPTEFQQGLDEAQDDLGFFLKRLKNEKEFGLFKNTDQRVYYKELAANLAKENKAGVMDLVLGSSGDGNGASLKKGGKEYFVDRKSAASLNSNYYTAFISGFPSAKGLGTESVVHDGMAKGKMINPIAQTIPTYNRGLANHLWLKIPTPEGETGDDWHGDVAVTKELLKEDNPLFFIYKYYEGIDGGKSRLQSFFEADVAYATLTTANMTTSHISYGVDMVWSSFGFENLFSLHYLGLADY</sequence>
<accession>A0A2N5NCG7</accession>
<proteinExistence type="predicted"/>
<name>A0A2N5NCG7_9BACL</name>
<evidence type="ECO:0000313" key="2">
    <source>
        <dbReference type="EMBL" id="PLT48041.1"/>
    </source>
</evidence>
<dbReference type="AlphaFoldDB" id="A0A2N5NCG7"/>
<comment type="caution">
    <text evidence="2">The sequence shown here is derived from an EMBL/GenBank/DDBJ whole genome shotgun (WGS) entry which is preliminary data.</text>
</comment>
<dbReference type="Proteomes" id="UP000234789">
    <property type="component" value="Unassembled WGS sequence"/>
</dbReference>
<feature type="signal peptide" evidence="1">
    <location>
        <begin position="1"/>
        <end position="27"/>
    </location>
</feature>
<protein>
    <submittedName>
        <fullName evidence="2">Uncharacterized protein</fullName>
    </submittedName>
</protein>